<reference evidence="1 2" key="1">
    <citation type="journal article" date="2019" name="Sci. Rep.">
        <title>Orb-weaving spider Araneus ventricosus genome elucidates the spidroin gene catalogue.</title>
        <authorList>
            <person name="Kono N."/>
            <person name="Nakamura H."/>
            <person name="Ohtoshi R."/>
            <person name="Moran D.A.P."/>
            <person name="Shinohara A."/>
            <person name="Yoshida Y."/>
            <person name="Fujiwara M."/>
            <person name="Mori M."/>
            <person name="Tomita M."/>
            <person name="Arakawa K."/>
        </authorList>
    </citation>
    <scope>NUCLEOTIDE SEQUENCE [LARGE SCALE GENOMIC DNA]</scope>
</reference>
<evidence type="ECO:0000313" key="1">
    <source>
        <dbReference type="EMBL" id="GBN38779.1"/>
    </source>
</evidence>
<dbReference type="AlphaFoldDB" id="A0A4Y2NJA4"/>
<dbReference type="OrthoDB" id="6624942at2759"/>
<gene>
    <name evidence="1" type="ORF">AVEN_112830_1</name>
</gene>
<comment type="caution">
    <text evidence="1">The sequence shown here is derived from an EMBL/GenBank/DDBJ whole genome shotgun (WGS) entry which is preliminary data.</text>
</comment>
<keyword evidence="2" id="KW-1185">Reference proteome</keyword>
<organism evidence="1 2">
    <name type="scientific">Araneus ventricosus</name>
    <name type="common">Orbweaver spider</name>
    <name type="synonym">Epeira ventricosa</name>
    <dbReference type="NCBI Taxonomy" id="182803"/>
    <lineage>
        <taxon>Eukaryota</taxon>
        <taxon>Metazoa</taxon>
        <taxon>Ecdysozoa</taxon>
        <taxon>Arthropoda</taxon>
        <taxon>Chelicerata</taxon>
        <taxon>Arachnida</taxon>
        <taxon>Araneae</taxon>
        <taxon>Araneomorphae</taxon>
        <taxon>Entelegynae</taxon>
        <taxon>Araneoidea</taxon>
        <taxon>Araneidae</taxon>
        <taxon>Araneus</taxon>
    </lineage>
</organism>
<accession>A0A4Y2NJA4</accession>
<evidence type="ECO:0000313" key="2">
    <source>
        <dbReference type="Proteomes" id="UP000499080"/>
    </source>
</evidence>
<name>A0A4Y2NJA4_ARAVE</name>
<protein>
    <submittedName>
        <fullName evidence="1">Uncharacterized protein</fullName>
    </submittedName>
</protein>
<sequence>MNSPDVRRRSKMAVYNMYSYLKELVSSKLNAIVKELFLQTQQVTADACGVSYRTVQQICAEADMTAAAEVLNNIPVFESPPPRGGGEGGE</sequence>
<dbReference type="EMBL" id="BGPR01009239">
    <property type="protein sequence ID" value="GBN38779.1"/>
    <property type="molecule type" value="Genomic_DNA"/>
</dbReference>
<proteinExistence type="predicted"/>
<dbReference type="Proteomes" id="UP000499080">
    <property type="component" value="Unassembled WGS sequence"/>
</dbReference>